<proteinExistence type="predicted"/>
<feature type="domain" description="Right handed beta helix" evidence="1">
    <location>
        <begin position="168"/>
        <end position="316"/>
    </location>
</feature>
<sequence>MSLRRAVLSAAAAVVGLAACGATRPVSNTSITAKAPVMTAVGADATDPTVQAAFLGVDIWVDPVAGNDSNTGQDRAHALGTVAAAWARIPIGVTLTSGYRIMLAAGHYPQATSVNYWENRHGTAAAPIVLQAADGSHTAVFDADINMFDVSYFSLIGVDIVREGDTFHCEQCRHVLIRDVELDGGAGAHDNVKVNQSQYVAIENSDIHGADDNAVDFVAVQYGHLTGNRIHDAQDWCAYAKGGSAYIEYSGNEVFDCGTGGITAGQGTGFEFMVAPWLNYEAYGVLIDNNVIHDVQGAGLGVAGGFNVTFAYNTLYRVGTRSHLVEFVHGRRGCDGIVETCAAHRAAGGWGTTGGEEPLIPNRHIVFANNVVLNPSGAGSQWQQFQIDGPLGVDPASGVPSPSRADDDLHIVGNVIWNGPVGHPLGTDDACLAANPTCNDTQITAENAINTVQPVLRDPAHGDYRLTPDSAAAMPAWAMVAGFVWDSTPIPVPPGIDLVAIPVAATAACPAVRLAAPGPVCLGW</sequence>
<dbReference type="PROSITE" id="PS51318">
    <property type="entry name" value="TAT"/>
    <property type="match status" value="1"/>
</dbReference>
<dbReference type="InterPro" id="IPR011050">
    <property type="entry name" value="Pectin_lyase_fold/virulence"/>
</dbReference>
<dbReference type="InterPro" id="IPR006626">
    <property type="entry name" value="PbH1"/>
</dbReference>
<dbReference type="InterPro" id="IPR012334">
    <property type="entry name" value="Pectin_lyas_fold"/>
</dbReference>
<dbReference type="InterPro" id="IPR006311">
    <property type="entry name" value="TAT_signal"/>
</dbReference>
<dbReference type="Pfam" id="PF13229">
    <property type="entry name" value="Beta_helix"/>
    <property type="match status" value="1"/>
</dbReference>
<dbReference type="PROSITE" id="PS51257">
    <property type="entry name" value="PROKAR_LIPOPROTEIN"/>
    <property type="match status" value="1"/>
</dbReference>
<organism evidence="2">
    <name type="scientific">freshwater metagenome</name>
    <dbReference type="NCBI Taxonomy" id="449393"/>
    <lineage>
        <taxon>unclassified sequences</taxon>
        <taxon>metagenomes</taxon>
        <taxon>ecological metagenomes</taxon>
    </lineage>
</organism>
<dbReference type="EMBL" id="CAFBLP010000034">
    <property type="protein sequence ID" value="CAB4880867.1"/>
    <property type="molecule type" value="Genomic_DNA"/>
</dbReference>
<name>A0A6J7ECF2_9ZZZZ</name>
<dbReference type="SMART" id="SM00710">
    <property type="entry name" value="PbH1"/>
    <property type="match status" value="6"/>
</dbReference>
<evidence type="ECO:0000313" key="2">
    <source>
        <dbReference type="EMBL" id="CAB4880867.1"/>
    </source>
</evidence>
<dbReference type="AlphaFoldDB" id="A0A6J7ECF2"/>
<evidence type="ECO:0000259" key="1">
    <source>
        <dbReference type="Pfam" id="PF13229"/>
    </source>
</evidence>
<gene>
    <name evidence="2" type="ORF">UFOPK3376_01517</name>
</gene>
<dbReference type="SUPFAM" id="SSF51126">
    <property type="entry name" value="Pectin lyase-like"/>
    <property type="match status" value="1"/>
</dbReference>
<reference evidence="2" key="1">
    <citation type="submission" date="2020-05" db="EMBL/GenBank/DDBJ databases">
        <authorList>
            <person name="Chiriac C."/>
            <person name="Salcher M."/>
            <person name="Ghai R."/>
            <person name="Kavagutti S V."/>
        </authorList>
    </citation>
    <scope>NUCLEOTIDE SEQUENCE</scope>
</reference>
<dbReference type="Gene3D" id="2.160.20.10">
    <property type="entry name" value="Single-stranded right-handed beta-helix, Pectin lyase-like"/>
    <property type="match status" value="1"/>
</dbReference>
<protein>
    <submittedName>
        <fullName evidence="2">Unannotated protein</fullName>
    </submittedName>
</protein>
<accession>A0A6J7ECF2</accession>
<dbReference type="InterPro" id="IPR039448">
    <property type="entry name" value="Beta_helix"/>
</dbReference>